<evidence type="ECO:0000259" key="8">
    <source>
        <dbReference type="PROSITE" id="PS50885"/>
    </source>
</evidence>
<proteinExistence type="inferred from homology"/>
<dbReference type="EMBL" id="JAMXQS010000007">
    <property type="protein sequence ID" value="MCO6051052.1"/>
    <property type="molecule type" value="Genomic_DNA"/>
</dbReference>
<sequence length="728" mass="77056">MRLTIKAKLAAVFTTVVALSGVSMFVAVQNLGTLNTSLESVVRGPIKRSSALQDMQKDMSDLNGVLQKMIASTDELEMRQSQAQLRAGFQNIKADGEKLEGEFLLPANRDDMRTFLSTLDQYWDASTKAQTETLKNTDLRAFEVSTTEGSQAIGKMEASLEKLRSTVASRVASGDPTAFNAYSTLAETTLNVSDVFRQQRNVLLAGSMSIAKQDEWVKDYKASAAKLEGKMTRLGQTLAPSEAPLFKSVKDDFTQLVAAMNKAVDLSVKHSSINADAILTEKLNPVTAQAETLLGNISARNAQLVEKELEEGAALYSTSRTLLLGLLIGSVLIAAIAATWIILSIGRGLRSAIGLARSVADGDLNASASVKTHDEVRDLVDALNGMTQKLRSVVGEVTMAARNVASGSQEMSATAEQMSQGATEQASSTEEASASMEEMAATIKQSADNAGQTEAIARQSALDAQASGEAVGRAVSAMQTIAQKINVVQEIARQTDLLALNAAVEAARAGEHGRGFAVVASEVRKLAERSQAAAAEISTLSTDTVQAAQAAGEMLKKLVPDIQKTAELVEEISGASREQNAGAAQINAAIQQLDKVTQQNTSAAEQMSSTSEELAAQAEQLQEAISFFRVDETQTATTHADAHASSEAVQPIQLKAPARDDLRDAVMASSPHLKKPAAHTSPVRATKPRLAAKATSGQSNGHAKGGFALDLGDAHDDLDTEFTRGRVA</sequence>
<dbReference type="Pfam" id="PF00015">
    <property type="entry name" value="MCPsignal"/>
    <property type="match status" value="1"/>
</dbReference>
<feature type="region of interest" description="Disordered" evidence="5">
    <location>
        <begin position="405"/>
        <end position="451"/>
    </location>
</feature>
<dbReference type="CDD" id="cd06225">
    <property type="entry name" value="HAMP"/>
    <property type="match status" value="1"/>
</dbReference>
<keyword evidence="1" id="KW-0145">Chemotaxis</keyword>
<keyword evidence="3" id="KW-0807">Transducer</keyword>
<keyword evidence="10" id="KW-1185">Reference proteome</keyword>
<dbReference type="InterPro" id="IPR004089">
    <property type="entry name" value="MCPsignal_dom"/>
</dbReference>
<evidence type="ECO:0000256" key="5">
    <source>
        <dbReference type="SAM" id="MobiDB-lite"/>
    </source>
</evidence>
<dbReference type="PANTHER" id="PTHR43531">
    <property type="entry name" value="PROTEIN ICFG"/>
    <property type="match status" value="1"/>
</dbReference>
<feature type="domain" description="Methyl-accepting transducer" evidence="7">
    <location>
        <begin position="400"/>
        <end position="615"/>
    </location>
</feature>
<dbReference type="SUPFAM" id="SSF58104">
    <property type="entry name" value="Methyl-accepting chemotaxis protein (MCP) signaling domain"/>
    <property type="match status" value="1"/>
</dbReference>
<dbReference type="InterPro" id="IPR004090">
    <property type="entry name" value="Chemotax_Me-accpt_rcpt"/>
</dbReference>
<feature type="transmembrane region" description="Helical" evidence="6">
    <location>
        <begin position="322"/>
        <end position="343"/>
    </location>
</feature>
<keyword evidence="4" id="KW-0175">Coiled coil</keyword>
<gene>
    <name evidence="9" type="ORF">NGM99_14810</name>
</gene>
<dbReference type="RefSeq" id="WP_252820250.1">
    <property type="nucleotide sequence ID" value="NZ_JAMXQS010000007.1"/>
</dbReference>
<name>A0ABT1C8E4_9HYPH</name>
<feature type="coiled-coil region" evidence="4">
    <location>
        <begin position="586"/>
        <end position="624"/>
    </location>
</feature>
<dbReference type="PROSITE" id="PS50885">
    <property type="entry name" value="HAMP"/>
    <property type="match status" value="1"/>
</dbReference>
<evidence type="ECO:0000313" key="9">
    <source>
        <dbReference type="EMBL" id="MCO6051052.1"/>
    </source>
</evidence>
<dbReference type="Gene3D" id="1.10.287.950">
    <property type="entry name" value="Methyl-accepting chemotaxis protein"/>
    <property type="match status" value="1"/>
</dbReference>
<evidence type="ECO:0000256" key="2">
    <source>
        <dbReference type="ARBA" id="ARBA00029447"/>
    </source>
</evidence>
<dbReference type="InterPro" id="IPR051310">
    <property type="entry name" value="MCP_chemotaxis"/>
</dbReference>
<dbReference type="SMART" id="SM00283">
    <property type="entry name" value="MA"/>
    <property type="match status" value="1"/>
</dbReference>
<dbReference type="PANTHER" id="PTHR43531:SF11">
    <property type="entry name" value="METHYL-ACCEPTING CHEMOTAXIS PROTEIN 3"/>
    <property type="match status" value="1"/>
</dbReference>
<dbReference type="PROSITE" id="PS50111">
    <property type="entry name" value="CHEMOTAXIS_TRANSDUC_2"/>
    <property type="match status" value="1"/>
</dbReference>
<dbReference type="PRINTS" id="PR00260">
    <property type="entry name" value="CHEMTRNSDUCR"/>
</dbReference>
<feature type="compositionally biased region" description="Polar residues" evidence="5">
    <location>
        <begin position="405"/>
        <end position="421"/>
    </location>
</feature>
<evidence type="ECO:0000256" key="6">
    <source>
        <dbReference type="SAM" id="Phobius"/>
    </source>
</evidence>
<dbReference type="Pfam" id="PF12729">
    <property type="entry name" value="4HB_MCP_1"/>
    <property type="match status" value="2"/>
</dbReference>
<dbReference type="Pfam" id="PF00672">
    <property type="entry name" value="HAMP"/>
    <property type="match status" value="1"/>
</dbReference>
<evidence type="ECO:0000313" key="10">
    <source>
        <dbReference type="Proteomes" id="UP001205906"/>
    </source>
</evidence>
<keyword evidence="6" id="KW-0812">Transmembrane</keyword>
<evidence type="ECO:0000256" key="3">
    <source>
        <dbReference type="PROSITE-ProRule" id="PRU00284"/>
    </source>
</evidence>
<evidence type="ECO:0000256" key="1">
    <source>
        <dbReference type="ARBA" id="ARBA00022500"/>
    </source>
</evidence>
<evidence type="ECO:0000259" key="7">
    <source>
        <dbReference type="PROSITE" id="PS50111"/>
    </source>
</evidence>
<feature type="domain" description="HAMP" evidence="8">
    <location>
        <begin position="343"/>
        <end position="395"/>
    </location>
</feature>
<comment type="caution">
    <text evidence="9">The sequence shown here is derived from an EMBL/GenBank/DDBJ whole genome shotgun (WGS) entry which is preliminary data.</text>
</comment>
<comment type="similarity">
    <text evidence="2">Belongs to the methyl-accepting chemotaxis (MCP) protein family.</text>
</comment>
<reference evidence="9 10" key="1">
    <citation type="submission" date="2022-06" db="EMBL/GenBank/DDBJ databases">
        <title>Mesorhizobium sp. strain RP14 Genome sequencing and assembly.</title>
        <authorList>
            <person name="Kim I."/>
        </authorList>
    </citation>
    <scope>NUCLEOTIDE SEQUENCE [LARGE SCALE GENOMIC DNA]</scope>
    <source>
        <strain evidence="10">RP14(2022)</strain>
    </source>
</reference>
<feature type="region of interest" description="Disordered" evidence="5">
    <location>
        <begin position="670"/>
        <end position="714"/>
    </location>
</feature>
<evidence type="ECO:0000256" key="4">
    <source>
        <dbReference type="SAM" id="Coils"/>
    </source>
</evidence>
<feature type="compositionally biased region" description="Low complexity" evidence="5">
    <location>
        <begin position="422"/>
        <end position="442"/>
    </location>
</feature>
<keyword evidence="6" id="KW-1133">Transmembrane helix</keyword>
<dbReference type="InterPro" id="IPR003660">
    <property type="entry name" value="HAMP_dom"/>
</dbReference>
<protein>
    <submittedName>
        <fullName evidence="9">Methyl-accepting chemotaxis protein</fullName>
    </submittedName>
</protein>
<dbReference type="Proteomes" id="UP001205906">
    <property type="component" value="Unassembled WGS sequence"/>
</dbReference>
<dbReference type="InterPro" id="IPR024478">
    <property type="entry name" value="HlyB_4HB_MCP"/>
</dbReference>
<organism evidence="9 10">
    <name type="scientific">Mesorhizobium liriopis</name>
    <dbReference type="NCBI Taxonomy" id="2953882"/>
    <lineage>
        <taxon>Bacteria</taxon>
        <taxon>Pseudomonadati</taxon>
        <taxon>Pseudomonadota</taxon>
        <taxon>Alphaproteobacteria</taxon>
        <taxon>Hyphomicrobiales</taxon>
        <taxon>Phyllobacteriaceae</taxon>
        <taxon>Mesorhizobium</taxon>
    </lineage>
</organism>
<keyword evidence="6" id="KW-0472">Membrane</keyword>
<dbReference type="SMART" id="SM00304">
    <property type="entry name" value="HAMP"/>
    <property type="match status" value="1"/>
</dbReference>
<accession>A0ABT1C8E4</accession>